<name>A0A0F4GYE0_9PEZI</name>
<evidence type="ECO:0000313" key="3">
    <source>
        <dbReference type="Proteomes" id="UP000033647"/>
    </source>
</evidence>
<sequence>MQEPTHPITSHHLRRLPTIAMLSKLSMASLGLLVSSVSAACSAEERVRTSLLVATAYNTKPPLASVEAFKLVPWGAPDAAGVCTGTIIPDGSGCAIVFATTGNGTYEFAVATRQVFESLVVKEAKPFNNGTVLLSVEVHVGAPYYPVSPVGFHGYVYMDYNDDCRIYAARGYADVPSSVLNWLTPQAVGVPGGGLGPVCIPLPVGGQ</sequence>
<proteinExistence type="predicted"/>
<keyword evidence="1" id="KW-0732">Signal</keyword>
<gene>
    <name evidence="2" type="ORF">TI39_contig51g00001</name>
</gene>
<feature type="chain" id="PRO_5002468962" evidence="1">
    <location>
        <begin position="40"/>
        <end position="207"/>
    </location>
</feature>
<dbReference type="OrthoDB" id="3632337at2759"/>
<evidence type="ECO:0000256" key="1">
    <source>
        <dbReference type="SAM" id="SignalP"/>
    </source>
</evidence>
<accession>A0A0F4GYE0</accession>
<comment type="caution">
    <text evidence="2">The sequence shown here is derived from an EMBL/GenBank/DDBJ whole genome shotgun (WGS) entry which is preliminary data.</text>
</comment>
<evidence type="ECO:0000313" key="2">
    <source>
        <dbReference type="EMBL" id="KJY02440.1"/>
    </source>
</evidence>
<dbReference type="Proteomes" id="UP000033647">
    <property type="component" value="Unassembled WGS sequence"/>
</dbReference>
<dbReference type="AlphaFoldDB" id="A0A0F4GYE0"/>
<feature type="signal peptide" evidence="1">
    <location>
        <begin position="1"/>
        <end position="39"/>
    </location>
</feature>
<protein>
    <submittedName>
        <fullName evidence="2">Uncharacterized protein</fullName>
    </submittedName>
</protein>
<organism evidence="2 3">
    <name type="scientific">Zymoseptoria brevis</name>
    <dbReference type="NCBI Taxonomy" id="1047168"/>
    <lineage>
        <taxon>Eukaryota</taxon>
        <taxon>Fungi</taxon>
        <taxon>Dikarya</taxon>
        <taxon>Ascomycota</taxon>
        <taxon>Pezizomycotina</taxon>
        <taxon>Dothideomycetes</taxon>
        <taxon>Dothideomycetidae</taxon>
        <taxon>Mycosphaerellales</taxon>
        <taxon>Mycosphaerellaceae</taxon>
        <taxon>Zymoseptoria</taxon>
    </lineage>
</organism>
<keyword evidence="3" id="KW-1185">Reference proteome</keyword>
<dbReference type="EMBL" id="LAFY01000048">
    <property type="protein sequence ID" value="KJY02440.1"/>
    <property type="molecule type" value="Genomic_DNA"/>
</dbReference>
<reference evidence="2 3" key="1">
    <citation type="submission" date="2015-03" db="EMBL/GenBank/DDBJ databases">
        <title>RNA-seq based gene annotation and comparative genomics of four Zymoseptoria species reveal species-specific pathogenicity related genes and transposable element activity.</title>
        <authorList>
            <person name="Grandaubert J."/>
            <person name="Bhattacharyya A."/>
            <person name="Stukenbrock E.H."/>
        </authorList>
    </citation>
    <scope>NUCLEOTIDE SEQUENCE [LARGE SCALE GENOMIC DNA]</scope>
    <source>
        <strain evidence="2 3">Zb18110</strain>
    </source>
</reference>